<reference evidence="2 3" key="1">
    <citation type="submission" date="2022-06" db="EMBL/GenBank/DDBJ databases">
        <title>Sequencing the genomes of 1000 actinobacteria strains.</title>
        <authorList>
            <person name="Klenk H.-P."/>
        </authorList>
    </citation>
    <scope>NUCLEOTIDE SEQUENCE [LARGE SCALE GENOMIC DNA]</scope>
    <source>
        <strain evidence="2 3">DSM 44170</strain>
    </source>
</reference>
<protein>
    <submittedName>
        <fullName evidence="2">Uncharacterized protein</fullName>
    </submittedName>
</protein>
<dbReference type="EMBL" id="JAMZEC010000001">
    <property type="protein sequence ID" value="MCP2346423.1"/>
    <property type="molecule type" value="Genomic_DNA"/>
</dbReference>
<comment type="caution">
    <text evidence="2">The sequence shown here is derived from an EMBL/GenBank/DDBJ whole genome shotgun (WGS) entry which is preliminary data.</text>
</comment>
<gene>
    <name evidence="2" type="ORF">HD595_002545</name>
</gene>
<evidence type="ECO:0000313" key="3">
    <source>
        <dbReference type="Proteomes" id="UP001320766"/>
    </source>
</evidence>
<evidence type="ECO:0000256" key="1">
    <source>
        <dbReference type="SAM" id="Phobius"/>
    </source>
</evidence>
<proteinExistence type="predicted"/>
<keyword evidence="3" id="KW-1185">Reference proteome</keyword>
<name>A0ABT1JXD7_9ACTN</name>
<sequence length="88" mass="9932">MSDLSLLEILGVAIPALFVCGGVIWAVGMVRVFRQRQVLRYIDRIRAEELTGRVRQLKVRGQEEQAVQLVRGELGMPVRAARSWVKSV</sequence>
<accession>A0ABT1JXD7</accession>
<evidence type="ECO:0000313" key="2">
    <source>
        <dbReference type="EMBL" id="MCP2346423.1"/>
    </source>
</evidence>
<organism evidence="2 3">
    <name type="scientific">Nonomuraea roseoviolacea subsp. carminata</name>
    <dbReference type="NCBI Taxonomy" id="160689"/>
    <lineage>
        <taxon>Bacteria</taxon>
        <taxon>Bacillati</taxon>
        <taxon>Actinomycetota</taxon>
        <taxon>Actinomycetes</taxon>
        <taxon>Streptosporangiales</taxon>
        <taxon>Streptosporangiaceae</taxon>
        <taxon>Nonomuraea</taxon>
    </lineage>
</organism>
<dbReference type="Proteomes" id="UP001320766">
    <property type="component" value="Unassembled WGS sequence"/>
</dbReference>
<keyword evidence="1" id="KW-0812">Transmembrane</keyword>
<keyword evidence="1" id="KW-1133">Transmembrane helix</keyword>
<keyword evidence="1" id="KW-0472">Membrane</keyword>
<feature type="transmembrane region" description="Helical" evidence="1">
    <location>
        <begin position="12"/>
        <end position="33"/>
    </location>
</feature>
<dbReference type="RefSeq" id="WP_253768671.1">
    <property type="nucleotide sequence ID" value="NZ_BAAAVE010000056.1"/>
</dbReference>